<dbReference type="AlphaFoldDB" id="A0A562MNS9"/>
<reference evidence="8 9" key="1">
    <citation type="journal article" date="2015" name="Stand. Genomic Sci.">
        <title>Genomic Encyclopedia of Bacterial and Archaeal Type Strains, Phase III: the genomes of soil and plant-associated and newly described type strains.</title>
        <authorList>
            <person name="Whitman W.B."/>
            <person name="Woyke T."/>
            <person name="Klenk H.P."/>
            <person name="Zhou Y."/>
            <person name="Lilburn T.G."/>
            <person name="Beck B.J."/>
            <person name="De Vos P."/>
            <person name="Vandamme P."/>
            <person name="Eisen J.A."/>
            <person name="Garrity G."/>
            <person name="Hugenholtz P."/>
            <person name="Kyrpides N.C."/>
        </authorList>
    </citation>
    <scope>NUCLEOTIDE SEQUENCE [LARGE SCALE GENOMIC DNA]</scope>
    <source>
        <strain evidence="8 9">CGMCC 1.6855</strain>
    </source>
</reference>
<dbReference type="Gene3D" id="1.25.40.390">
    <property type="match status" value="1"/>
</dbReference>
<protein>
    <submittedName>
        <fullName evidence="8">SusD-like starch-binding protein associating with outer membrane</fullName>
    </submittedName>
</protein>
<comment type="similarity">
    <text evidence="2">Belongs to the SusD family.</text>
</comment>
<keyword evidence="4" id="KW-0472">Membrane</keyword>
<dbReference type="RefSeq" id="WP_145327686.1">
    <property type="nucleotide sequence ID" value="NZ_VLKR01000007.1"/>
</dbReference>
<evidence type="ECO:0000259" key="6">
    <source>
        <dbReference type="Pfam" id="PF07980"/>
    </source>
</evidence>
<dbReference type="Proteomes" id="UP000315908">
    <property type="component" value="Unassembled WGS sequence"/>
</dbReference>
<name>A0A562MNS9_9SPHI</name>
<evidence type="ECO:0000313" key="9">
    <source>
        <dbReference type="Proteomes" id="UP000315908"/>
    </source>
</evidence>
<dbReference type="InterPro" id="IPR033985">
    <property type="entry name" value="SusD-like_N"/>
</dbReference>
<evidence type="ECO:0000313" key="8">
    <source>
        <dbReference type="EMBL" id="TWI21526.1"/>
    </source>
</evidence>
<feature type="domain" description="SusD-like N-terminal" evidence="7">
    <location>
        <begin position="66"/>
        <end position="237"/>
    </location>
</feature>
<feature type="domain" description="RagB/SusD" evidence="6">
    <location>
        <begin position="386"/>
        <end position="476"/>
    </location>
</feature>
<evidence type="ECO:0000256" key="3">
    <source>
        <dbReference type="ARBA" id="ARBA00022729"/>
    </source>
</evidence>
<keyword evidence="5" id="KW-0998">Cell outer membrane</keyword>
<dbReference type="InterPro" id="IPR011990">
    <property type="entry name" value="TPR-like_helical_dom_sf"/>
</dbReference>
<dbReference type="Pfam" id="PF07980">
    <property type="entry name" value="SusD_RagB"/>
    <property type="match status" value="1"/>
</dbReference>
<evidence type="ECO:0000256" key="5">
    <source>
        <dbReference type="ARBA" id="ARBA00023237"/>
    </source>
</evidence>
<dbReference type="SUPFAM" id="SSF48452">
    <property type="entry name" value="TPR-like"/>
    <property type="match status" value="1"/>
</dbReference>
<comment type="caution">
    <text evidence="8">The sequence shown here is derived from an EMBL/GenBank/DDBJ whole genome shotgun (WGS) entry which is preliminary data.</text>
</comment>
<sequence length="511" mass="57732">MKNNKYIKVLLAGMILVSSCKKDYLNTSPTDSVELSKVFETTKNAEVAVNGLAKMMTQQYLGSQGFNGEGTIKMYYGNYPGNNFFVNLSGWADIINANYNQNLTSIYLYYPWFYYYKIIGNANQIVENIDAADGNLADKQFIKAQALTYRAYSYMMLAQIYGNRWSDSNNGQTSGLVLRKDVSTGDMPLSTLGQTYDLIYTDLNDAISLYESSKLVRNASKNYEVDKDVAYAVYARAALNKQDYVNAEKYAVLARANYELMNNTEYKSGFANPNREWIWSSYGASDETLYFYSFQSYIAYNSSASAVRTTPKCISRELFDKIPSTDIRRDLFLDPKGEAYTTATGLAGATMKARAFATFPDLQSNAVPYAYMNFKFKANDLPGVGNLNHFRASEMYLIEAEAKFFQNKAASEVQGVLNTLNATSGRNVNYVCTKTGTDLLNEIKLYRAVELWGEGFDWFDMKRWGDTIVRRNNANGGNFLTSLAVTINPQDKNKWTWSIPLRESDYNKGLE</sequence>
<evidence type="ECO:0000256" key="1">
    <source>
        <dbReference type="ARBA" id="ARBA00004442"/>
    </source>
</evidence>
<proteinExistence type="inferred from homology"/>
<dbReference type="GO" id="GO:0009279">
    <property type="term" value="C:cell outer membrane"/>
    <property type="evidence" value="ECO:0007669"/>
    <property type="project" value="UniProtKB-SubCell"/>
</dbReference>
<keyword evidence="3" id="KW-0732">Signal</keyword>
<dbReference type="EMBL" id="VLKR01000007">
    <property type="protein sequence ID" value="TWI21526.1"/>
    <property type="molecule type" value="Genomic_DNA"/>
</dbReference>
<comment type="subcellular location">
    <subcellularLocation>
        <location evidence="1">Cell outer membrane</location>
    </subcellularLocation>
</comment>
<accession>A0A562MNS9</accession>
<gene>
    <name evidence="8" type="ORF">IQ31_01658</name>
</gene>
<organism evidence="8 9">
    <name type="scientific">Sphingobacterium siyangense</name>
    <dbReference type="NCBI Taxonomy" id="459529"/>
    <lineage>
        <taxon>Bacteria</taxon>
        <taxon>Pseudomonadati</taxon>
        <taxon>Bacteroidota</taxon>
        <taxon>Sphingobacteriia</taxon>
        <taxon>Sphingobacteriales</taxon>
        <taxon>Sphingobacteriaceae</taxon>
        <taxon>Sphingobacterium</taxon>
    </lineage>
</organism>
<evidence type="ECO:0000256" key="4">
    <source>
        <dbReference type="ARBA" id="ARBA00023136"/>
    </source>
</evidence>
<dbReference type="InterPro" id="IPR012944">
    <property type="entry name" value="SusD_RagB_dom"/>
</dbReference>
<dbReference type="Pfam" id="PF14322">
    <property type="entry name" value="SusD-like_3"/>
    <property type="match status" value="1"/>
</dbReference>
<evidence type="ECO:0000256" key="2">
    <source>
        <dbReference type="ARBA" id="ARBA00006275"/>
    </source>
</evidence>
<evidence type="ECO:0000259" key="7">
    <source>
        <dbReference type="Pfam" id="PF14322"/>
    </source>
</evidence>
<dbReference type="PROSITE" id="PS51257">
    <property type="entry name" value="PROKAR_LIPOPROTEIN"/>
    <property type="match status" value="1"/>
</dbReference>
<dbReference type="OrthoDB" id="630434at2"/>